<dbReference type="InterPro" id="IPR052815">
    <property type="entry name" value="PDCD2-like_regulator"/>
</dbReference>
<keyword evidence="3" id="KW-1185">Reference proteome</keyword>
<feature type="compositionally biased region" description="Acidic residues" evidence="1">
    <location>
        <begin position="129"/>
        <end position="142"/>
    </location>
</feature>
<dbReference type="AlphaFoldDB" id="A0A7R8X6L5"/>
<proteinExistence type="predicted"/>
<dbReference type="PANTHER" id="PTHR46421">
    <property type="entry name" value="PROGRAMMED CELL DEATH PROTEIN 2-LIKE"/>
    <property type="match status" value="1"/>
</dbReference>
<dbReference type="EMBL" id="CAJPEV010000751">
    <property type="protein sequence ID" value="CAG0888227.1"/>
    <property type="molecule type" value="Genomic_DNA"/>
</dbReference>
<feature type="region of interest" description="Disordered" evidence="1">
    <location>
        <begin position="253"/>
        <end position="287"/>
    </location>
</feature>
<evidence type="ECO:0000313" key="3">
    <source>
        <dbReference type="Proteomes" id="UP000677054"/>
    </source>
</evidence>
<sequence>MRGLEAAYAQMPSTRTYLGIPDEAIPEAQDSVLDYTTSKIGGKLAWPEGLGRPHLDCTVCKSQLVLALTIYAPLEASEYHRTLYFFTCIRGAHGWCCLRTQVLSVCKTAKEDLAQGSIISGVESWLDGADDWGEAPAEEEEEGRTSASVTESVDACQPPDEMVLGDMAALSMFETAQSQDLSGEGDTSAWVEDTEGGSGHGPIVLESDMLVESSDIPDLLQASSKLPPQADQATFTFHPRYISVIEEPVLASKKEDDHVEGKTRRKGKNSPGSDAWGQESYEKPAPRHGDSNFYHFIQVVQEHNQCKEQIIRTITSPVCFLQAMSTILLLTPAVSKAKLVKRRNVE</sequence>
<organism evidence="2">
    <name type="scientific">Darwinula stevensoni</name>
    <dbReference type="NCBI Taxonomy" id="69355"/>
    <lineage>
        <taxon>Eukaryota</taxon>
        <taxon>Metazoa</taxon>
        <taxon>Ecdysozoa</taxon>
        <taxon>Arthropoda</taxon>
        <taxon>Crustacea</taxon>
        <taxon>Oligostraca</taxon>
        <taxon>Ostracoda</taxon>
        <taxon>Podocopa</taxon>
        <taxon>Podocopida</taxon>
        <taxon>Darwinulocopina</taxon>
        <taxon>Darwinuloidea</taxon>
        <taxon>Darwinulidae</taxon>
        <taxon>Darwinula</taxon>
    </lineage>
</organism>
<dbReference type="Proteomes" id="UP000677054">
    <property type="component" value="Unassembled WGS sequence"/>
</dbReference>
<evidence type="ECO:0008006" key="4">
    <source>
        <dbReference type="Google" id="ProtNLM"/>
    </source>
</evidence>
<evidence type="ECO:0000313" key="2">
    <source>
        <dbReference type="EMBL" id="CAD7244988.1"/>
    </source>
</evidence>
<dbReference type="OrthoDB" id="366284at2759"/>
<feature type="region of interest" description="Disordered" evidence="1">
    <location>
        <begin position="129"/>
        <end position="158"/>
    </location>
</feature>
<feature type="compositionally biased region" description="Basic and acidic residues" evidence="1">
    <location>
        <begin position="253"/>
        <end position="262"/>
    </location>
</feature>
<gene>
    <name evidence="2" type="ORF">DSTB1V02_LOCUS4866</name>
</gene>
<dbReference type="GO" id="GO:0006915">
    <property type="term" value="P:apoptotic process"/>
    <property type="evidence" value="ECO:0007669"/>
    <property type="project" value="TreeGrafter"/>
</dbReference>
<protein>
    <recommendedName>
        <fullName evidence="4">Programmed cell death protein 2 C-terminal domain-containing protein</fullName>
    </recommendedName>
</protein>
<accession>A0A7R8X6L5</accession>
<dbReference type="PANTHER" id="PTHR46421:SF1">
    <property type="entry name" value="PROGRAMMED CELL DEATH PROTEIN 2-LIKE"/>
    <property type="match status" value="1"/>
</dbReference>
<evidence type="ECO:0000256" key="1">
    <source>
        <dbReference type="SAM" id="MobiDB-lite"/>
    </source>
</evidence>
<dbReference type="EMBL" id="LR900268">
    <property type="protein sequence ID" value="CAD7244988.1"/>
    <property type="molecule type" value="Genomic_DNA"/>
</dbReference>
<reference evidence="2" key="1">
    <citation type="submission" date="2020-11" db="EMBL/GenBank/DDBJ databases">
        <authorList>
            <person name="Tran Van P."/>
        </authorList>
    </citation>
    <scope>NUCLEOTIDE SEQUENCE</scope>
</reference>
<name>A0A7R8X6L5_9CRUS</name>